<feature type="signal peptide" evidence="1">
    <location>
        <begin position="1"/>
        <end position="21"/>
    </location>
</feature>
<dbReference type="Pfam" id="PF03190">
    <property type="entry name" value="Thioredox_DsbH"/>
    <property type="match status" value="1"/>
</dbReference>
<sequence>MKNSFIILFFMLMLFSSKVIAQNNSINWITFEQLEDSLKVKPKKVFISFYADWCSYCKKMDKVTFKNDEVISILNKDYYAIKMNAQTKDTITFEKRKYINQQLGKSRKPIHQIPLLLASRKDIPFSLPANLVLDKNFKIIGRYFEYLSSKDLIYILEN</sequence>
<reference evidence="3 4" key="1">
    <citation type="submission" date="2016-12" db="EMBL/GenBank/DDBJ databases">
        <title>Trade-off between light-utilization and light-protection in marine flavobacteria.</title>
        <authorList>
            <person name="Kumagai Y."/>
            <person name="Yoshizawa S."/>
            <person name="Kogure K."/>
            <person name="Iwasaki W."/>
        </authorList>
    </citation>
    <scope>NUCLEOTIDE SEQUENCE [LARGE SCALE GENOMIC DNA]</scope>
    <source>
        <strain evidence="3 4">NBRC 108759</strain>
    </source>
</reference>
<evidence type="ECO:0000313" key="4">
    <source>
        <dbReference type="Proteomes" id="UP000238882"/>
    </source>
</evidence>
<dbReference type="InterPro" id="IPR036249">
    <property type="entry name" value="Thioredoxin-like_sf"/>
</dbReference>
<dbReference type="Gene3D" id="3.40.30.10">
    <property type="entry name" value="Glutaredoxin"/>
    <property type="match status" value="1"/>
</dbReference>
<protein>
    <submittedName>
        <fullName evidence="3">Thioredoxin family protein</fullName>
    </submittedName>
</protein>
<accession>A0A2S7WS81</accession>
<dbReference type="SUPFAM" id="SSF52833">
    <property type="entry name" value="Thioredoxin-like"/>
    <property type="match status" value="1"/>
</dbReference>
<keyword evidence="1" id="KW-0732">Signal</keyword>
<dbReference type="AlphaFoldDB" id="A0A2S7WS81"/>
<feature type="chain" id="PRO_5015393289" evidence="1">
    <location>
        <begin position="22"/>
        <end position="158"/>
    </location>
</feature>
<gene>
    <name evidence="3" type="ORF">BTO18_15250</name>
</gene>
<comment type="caution">
    <text evidence="3">The sequence shown here is derived from an EMBL/GenBank/DDBJ whole genome shotgun (WGS) entry which is preliminary data.</text>
</comment>
<dbReference type="Proteomes" id="UP000238882">
    <property type="component" value="Unassembled WGS sequence"/>
</dbReference>
<feature type="domain" description="Spermatogenesis-associated protein 20-like TRX" evidence="2">
    <location>
        <begin position="22"/>
        <end position="91"/>
    </location>
</feature>
<keyword evidence="4" id="KW-1185">Reference proteome</keyword>
<evidence type="ECO:0000256" key="1">
    <source>
        <dbReference type="SAM" id="SignalP"/>
    </source>
</evidence>
<organism evidence="3 4">
    <name type="scientific">Polaribacter porphyrae</name>
    <dbReference type="NCBI Taxonomy" id="1137780"/>
    <lineage>
        <taxon>Bacteria</taxon>
        <taxon>Pseudomonadati</taxon>
        <taxon>Bacteroidota</taxon>
        <taxon>Flavobacteriia</taxon>
        <taxon>Flavobacteriales</taxon>
        <taxon>Flavobacteriaceae</taxon>
    </lineage>
</organism>
<evidence type="ECO:0000259" key="2">
    <source>
        <dbReference type="Pfam" id="PF03190"/>
    </source>
</evidence>
<name>A0A2S7WS81_9FLAO</name>
<dbReference type="RefSeq" id="WP_105017046.1">
    <property type="nucleotide sequence ID" value="NZ_MSCN01000001.1"/>
</dbReference>
<dbReference type="InterPro" id="IPR004879">
    <property type="entry name" value="Ssp411-like_TRX"/>
</dbReference>
<proteinExistence type="predicted"/>
<dbReference type="EMBL" id="MSCN01000001">
    <property type="protein sequence ID" value="PQJ80444.1"/>
    <property type="molecule type" value="Genomic_DNA"/>
</dbReference>
<evidence type="ECO:0000313" key="3">
    <source>
        <dbReference type="EMBL" id="PQJ80444.1"/>
    </source>
</evidence>
<dbReference type="OrthoDB" id="9811036at2"/>